<dbReference type="InterPro" id="IPR001387">
    <property type="entry name" value="Cro/C1-type_HTH"/>
</dbReference>
<dbReference type="AlphaFoldDB" id="A0A6N7Z8J9"/>
<dbReference type="OrthoDB" id="4790304at2"/>
<evidence type="ECO:0000256" key="1">
    <source>
        <dbReference type="SAM" id="MobiDB-lite"/>
    </source>
</evidence>
<feature type="region of interest" description="Disordered" evidence="1">
    <location>
        <begin position="272"/>
        <end position="298"/>
    </location>
</feature>
<name>A0A6N7Z8J9_9PSEU</name>
<accession>A0A6N7Z8J9</accession>
<organism evidence="3 4">
    <name type="scientific">Amycolatopsis pithecellobii</name>
    <dbReference type="NCBI Taxonomy" id="664692"/>
    <lineage>
        <taxon>Bacteria</taxon>
        <taxon>Bacillati</taxon>
        <taxon>Actinomycetota</taxon>
        <taxon>Actinomycetes</taxon>
        <taxon>Pseudonocardiales</taxon>
        <taxon>Pseudonocardiaceae</taxon>
        <taxon>Amycolatopsis</taxon>
    </lineage>
</organism>
<protein>
    <submittedName>
        <fullName evidence="3">Helix-turn-helix domain-containing protein</fullName>
    </submittedName>
</protein>
<dbReference type="GO" id="GO:0003677">
    <property type="term" value="F:DNA binding"/>
    <property type="evidence" value="ECO:0007669"/>
    <property type="project" value="InterPro"/>
</dbReference>
<dbReference type="SMART" id="SM00530">
    <property type="entry name" value="HTH_XRE"/>
    <property type="match status" value="1"/>
</dbReference>
<sequence length="298" mass="32641">MNRDEETNRLGAYLRARRDLVTPEQAGIPAGPHRRVAGLRREEVATLAGISADYYLRLERGRDKNPSAQVLAALARVLQLDEVEHQYLLDLAKPSPRARPRKRPERVPARLHHLLAALAVPAFIEGRAFDVLASNSLAVALSPRLRPGENRLRSLLLDPEEREFHADWDAATAEFVGSFRKSIGEDTDDARIVELVGELSLASARFRALWARHDVRRLEGGTTVVNHPVVGTLHLHRDKLPVGGLILVVYYPDLDSDSAEKLQVLASLAAGPKWTDSGVRPPATSPPPAGPAPGASRS</sequence>
<evidence type="ECO:0000313" key="3">
    <source>
        <dbReference type="EMBL" id="MTD57910.1"/>
    </source>
</evidence>
<dbReference type="PROSITE" id="PS50943">
    <property type="entry name" value="HTH_CROC1"/>
    <property type="match status" value="1"/>
</dbReference>
<reference evidence="3 4" key="1">
    <citation type="submission" date="2019-11" db="EMBL/GenBank/DDBJ databases">
        <title>Draft genome of Amycolatopsis RM579.</title>
        <authorList>
            <person name="Duangmal K."/>
            <person name="Mingma R."/>
        </authorList>
    </citation>
    <scope>NUCLEOTIDE SEQUENCE [LARGE SCALE GENOMIC DNA]</scope>
    <source>
        <strain evidence="3 4">RM579</strain>
    </source>
</reference>
<dbReference type="Gene3D" id="1.10.260.40">
    <property type="entry name" value="lambda repressor-like DNA-binding domains"/>
    <property type="match status" value="1"/>
</dbReference>
<dbReference type="InterPro" id="IPR041413">
    <property type="entry name" value="MLTR_LBD"/>
</dbReference>
<dbReference type="EMBL" id="WMBA01000056">
    <property type="protein sequence ID" value="MTD57910.1"/>
    <property type="molecule type" value="Genomic_DNA"/>
</dbReference>
<dbReference type="Proteomes" id="UP000440096">
    <property type="component" value="Unassembled WGS sequence"/>
</dbReference>
<gene>
    <name evidence="3" type="ORF">GKO32_28595</name>
</gene>
<dbReference type="Gene3D" id="3.30.450.180">
    <property type="match status" value="1"/>
</dbReference>
<evidence type="ECO:0000259" key="2">
    <source>
        <dbReference type="PROSITE" id="PS50943"/>
    </source>
</evidence>
<dbReference type="PANTHER" id="PTHR35010">
    <property type="entry name" value="BLL4672 PROTEIN-RELATED"/>
    <property type="match status" value="1"/>
</dbReference>
<comment type="caution">
    <text evidence="3">The sequence shown here is derived from an EMBL/GenBank/DDBJ whole genome shotgun (WGS) entry which is preliminary data.</text>
</comment>
<dbReference type="Pfam" id="PF17765">
    <property type="entry name" value="MLTR_LBD"/>
    <property type="match status" value="1"/>
</dbReference>
<dbReference type="SUPFAM" id="SSF47413">
    <property type="entry name" value="lambda repressor-like DNA-binding domains"/>
    <property type="match status" value="1"/>
</dbReference>
<proteinExistence type="predicted"/>
<dbReference type="PANTHER" id="PTHR35010:SF2">
    <property type="entry name" value="BLL4672 PROTEIN"/>
    <property type="match status" value="1"/>
</dbReference>
<keyword evidence="4" id="KW-1185">Reference proteome</keyword>
<dbReference type="Pfam" id="PF13560">
    <property type="entry name" value="HTH_31"/>
    <property type="match status" value="1"/>
</dbReference>
<dbReference type="RefSeq" id="WP_154760018.1">
    <property type="nucleotide sequence ID" value="NZ_WMBA01000056.1"/>
</dbReference>
<evidence type="ECO:0000313" key="4">
    <source>
        <dbReference type="Proteomes" id="UP000440096"/>
    </source>
</evidence>
<feature type="domain" description="HTH cro/C1-type" evidence="2">
    <location>
        <begin position="34"/>
        <end position="85"/>
    </location>
</feature>
<dbReference type="CDD" id="cd00093">
    <property type="entry name" value="HTH_XRE"/>
    <property type="match status" value="1"/>
</dbReference>
<dbReference type="InterPro" id="IPR010982">
    <property type="entry name" value="Lambda_DNA-bd_dom_sf"/>
</dbReference>